<gene>
    <name evidence="1" type="ORF">TRIP_D120088</name>
</gene>
<organism evidence="1">
    <name type="scientific">uncultured Paludibacter sp</name>
    <dbReference type="NCBI Taxonomy" id="497635"/>
    <lineage>
        <taxon>Bacteria</taxon>
        <taxon>Pseudomonadati</taxon>
        <taxon>Bacteroidota</taxon>
        <taxon>Bacteroidia</taxon>
        <taxon>Bacteroidales</taxon>
        <taxon>Paludibacteraceae</taxon>
        <taxon>Paludibacter</taxon>
        <taxon>environmental samples</taxon>
    </lineage>
</organism>
<evidence type="ECO:0000313" key="1">
    <source>
        <dbReference type="EMBL" id="VBB43421.1"/>
    </source>
</evidence>
<dbReference type="AlphaFoldDB" id="A0A653A5W1"/>
<reference evidence="1" key="1">
    <citation type="submission" date="2018-07" db="EMBL/GenBank/DDBJ databases">
        <authorList>
            <consortium name="Genoscope - CEA"/>
            <person name="William W."/>
        </authorList>
    </citation>
    <scope>NUCLEOTIDE SEQUENCE</scope>
    <source>
        <strain evidence="1">IK1</strain>
    </source>
</reference>
<evidence type="ECO:0008006" key="2">
    <source>
        <dbReference type="Google" id="ProtNLM"/>
    </source>
</evidence>
<proteinExistence type="predicted"/>
<sequence>MKKLVGFLILIIVFYCSAYSQLPSNQYFTKEIPEKANKEFQFIGYYINQGVMSNIYPKNDFLKGQVVGRLFGGNTTVTSNEYTSKYVEQRLIPFFIYTPHLFNGKATLRASFELDWTWGDAAYGVGGNFGGAFSADQVNLQTQNLELELNPSKGYYINLGLQRIFDTPYNPYKTMFDKMTTTGYRLAYFGTDGVGVSARKDWDFARVKAGYYKLYENYIQLDDDVSLFELTGEKDITRTWKWGGSAYYLRDRASGAGGVSILSQGLNSLLATHNGMYKFGFGDVKYRADIGWIGTFFSRNAEQYIDPWTVSGFVNFNIGKADTLKNKQVSDKEWIKATDIFGYAANLRTSYRYGQTPNDNITLDILYSSGDKNGITDGKYNGVITGNQWGAPGAIFISSGAYLLMPHGNVINRYTPAVMDISNIGYGMSAATLNFSHGIIPNKLNAKIGTAAALSNVQPAGGGKLIGTEFNGNIQYNFGPYMSLELHGAYLMLGDFYDSRDWSYGSAVNGGIDGRPENPWTAFLVFKWLMF</sequence>
<accession>A0A653A5W1</accession>
<protein>
    <recommendedName>
        <fullName evidence="2">Alginate export domain-containing protein</fullName>
    </recommendedName>
</protein>
<name>A0A653A5W1_9BACT</name>
<dbReference type="EMBL" id="UPXZ01000004">
    <property type="protein sequence ID" value="VBB43421.1"/>
    <property type="molecule type" value="Genomic_DNA"/>
</dbReference>